<dbReference type="OrthoDB" id="1441145at2"/>
<evidence type="ECO:0000313" key="2">
    <source>
        <dbReference type="EMBL" id="ATP55583.1"/>
    </source>
</evidence>
<dbReference type="RefSeq" id="WP_099437531.1">
    <property type="nucleotide sequence ID" value="NZ_CP024091.1"/>
</dbReference>
<keyword evidence="3" id="KW-1185">Reference proteome</keyword>
<proteinExistence type="predicted"/>
<gene>
    <name evidence="2" type="ORF">CPT03_03435</name>
</gene>
<feature type="coiled-coil region" evidence="1">
    <location>
        <begin position="48"/>
        <end position="78"/>
    </location>
</feature>
<dbReference type="EMBL" id="CP024091">
    <property type="protein sequence ID" value="ATP55583.1"/>
    <property type="molecule type" value="Genomic_DNA"/>
</dbReference>
<protein>
    <submittedName>
        <fullName evidence="2">Uncharacterized protein</fullName>
    </submittedName>
</protein>
<organism evidence="2 3">
    <name type="scientific">Pedobacter ginsengisoli</name>
    <dbReference type="NCBI Taxonomy" id="363852"/>
    <lineage>
        <taxon>Bacteria</taxon>
        <taxon>Pseudomonadati</taxon>
        <taxon>Bacteroidota</taxon>
        <taxon>Sphingobacteriia</taxon>
        <taxon>Sphingobacteriales</taxon>
        <taxon>Sphingobacteriaceae</taxon>
        <taxon>Pedobacter</taxon>
    </lineage>
</organism>
<dbReference type="AlphaFoldDB" id="A0A2D1U1V9"/>
<name>A0A2D1U1V9_9SPHI</name>
<dbReference type="KEGG" id="pgs:CPT03_03435"/>
<evidence type="ECO:0000256" key="1">
    <source>
        <dbReference type="SAM" id="Coils"/>
    </source>
</evidence>
<evidence type="ECO:0000313" key="3">
    <source>
        <dbReference type="Proteomes" id="UP000223749"/>
    </source>
</evidence>
<reference evidence="2 3" key="1">
    <citation type="submission" date="2017-10" db="EMBL/GenBank/DDBJ databases">
        <title>Whole genome of Pedobacter ginsengisoli T01R-27 isolated from tomato rhizosphere.</title>
        <authorList>
            <person name="Weon H.-Y."/>
            <person name="Lee S.A."/>
            <person name="Sang M.K."/>
            <person name="Song J."/>
        </authorList>
    </citation>
    <scope>NUCLEOTIDE SEQUENCE [LARGE SCALE GENOMIC DNA]</scope>
    <source>
        <strain evidence="2 3">T01R-27</strain>
    </source>
</reference>
<accession>A0A2D1U1V9</accession>
<dbReference type="Proteomes" id="UP000223749">
    <property type="component" value="Chromosome"/>
</dbReference>
<sequence length="139" mass="16060">MQTSVKLSSGVIKYDSSANSWTQDLQFFKVEGIFFRRLLAAYFVRLSAARFTQQLSALETELAEIESKRHELDMLLSEHLSHKELVTEDLILENPQDLEATHIRLGRLITGLTHKFRHTKRALFALVEEAVKNDELFEL</sequence>
<keyword evidence="1" id="KW-0175">Coiled coil</keyword>